<keyword evidence="4" id="KW-1185">Reference proteome</keyword>
<accession>A0A067NC89</accession>
<dbReference type="Gene3D" id="2.60.120.200">
    <property type="match status" value="1"/>
</dbReference>
<gene>
    <name evidence="3" type="ORF">BOTBODRAFT_168953</name>
</gene>
<keyword evidence="1" id="KW-0732">Signal</keyword>
<dbReference type="AlphaFoldDB" id="A0A067NC89"/>
<evidence type="ECO:0000256" key="1">
    <source>
        <dbReference type="SAM" id="SignalP"/>
    </source>
</evidence>
<organism evidence="3 4">
    <name type="scientific">Botryobasidium botryosum (strain FD-172 SS1)</name>
    <dbReference type="NCBI Taxonomy" id="930990"/>
    <lineage>
        <taxon>Eukaryota</taxon>
        <taxon>Fungi</taxon>
        <taxon>Dikarya</taxon>
        <taxon>Basidiomycota</taxon>
        <taxon>Agaricomycotina</taxon>
        <taxon>Agaricomycetes</taxon>
        <taxon>Cantharellales</taxon>
        <taxon>Botryobasidiaceae</taxon>
        <taxon>Botryobasidium</taxon>
    </lineage>
</organism>
<proteinExistence type="predicted"/>
<evidence type="ECO:0000259" key="2">
    <source>
        <dbReference type="Pfam" id="PF21294"/>
    </source>
</evidence>
<dbReference type="STRING" id="930990.A0A067NC89"/>
<dbReference type="GO" id="GO:0016829">
    <property type="term" value="F:lyase activity"/>
    <property type="evidence" value="ECO:0007669"/>
    <property type="project" value="UniProtKB-KW"/>
</dbReference>
<keyword evidence="3" id="KW-0456">Lyase</keyword>
<dbReference type="InterPro" id="IPR048958">
    <property type="entry name" value="Polysacc_lyase_14"/>
</dbReference>
<reference evidence="4" key="1">
    <citation type="journal article" date="2014" name="Proc. Natl. Acad. Sci. U.S.A.">
        <title>Extensive sampling of basidiomycete genomes demonstrates inadequacy of the white-rot/brown-rot paradigm for wood decay fungi.</title>
        <authorList>
            <person name="Riley R."/>
            <person name="Salamov A.A."/>
            <person name="Brown D.W."/>
            <person name="Nagy L.G."/>
            <person name="Floudas D."/>
            <person name="Held B.W."/>
            <person name="Levasseur A."/>
            <person name="Lombard V."/>
            <person name="Morin E."/>
            <person name="Otillar R."/>
            <person name="Lindquist E.A."/>
            <person name="Sun H."/>
            <person name="LaButti K.M."/>
            <person name="Schmutz J."/>
            <person name="Jabbour D."/>
            <person name="Luo H."/>
            <person name="Baker S.E."/>
            <person name="Pisabarro A.G."/>
            <person name="Walton J.D."/>
            <person name="Blanchette R.A."/>
            <person name="Henrissat B."/>
            <person name="Martin F."/>
            <person name="Cullen D."/>
            <person name="Hibbett D.S."/>
            <person name="Grigoriev I.V."/>
        </authorList>
    </citation>
    <scope>NUCLEOTIDE SEQUENCE [LARGE SCALE GENOMIC DNA]</scope>
    <source>
        <strain evidence="4">FD-172 SS1</strain>
    </source>
</reference>
<feature type="domain" description="Polysaccharide lyase 14" evidence="2">
    <location>
        <begin position="87"/>
        <end position="293"/>
    </location>
</feature>
<dbReference type="InParanoid" id="A0A067NC89"/>
<name>A0A067NC89_BOTB1</name>
<protein>
    <submittedName>
        <fullName evidence="3">Polysaccharide lyase family 14 protein</fullName>
    </submittedName>
</protein>
<dbReference type="PANTHER" id="PTHR40124">
    <property type="match status" value="1"/>
</dbReference>
<sequence>MIFFSLVASLAALSFVAAVDSPSSIASAYQLAAKTSLPFPNKAMSPSDSVNWIQQNNRWSLQNGHLQQTHGLSFVFDPYPAPGTPVNTTTPVLLVQYPRGSYSHQTGGAQFYSTWNSSYQSVLLTYEVAFSQNFVWVKGGKLPGLRGGSDHSGCSGGARPNGSDCFSTRLMWRTSGNAETYAYVAGPNNLCAQKDIRCDPEFGISMHRGAFAFESGKWSRVAMLVRLNDPPSVANGQVNVYFDDILRIEQGGLQLRTSDKINSVGGLFFSTFFGGNDNSWATPIDQATFFRNFEMYGSVAPSDATTPTNAASNAAHPGQFTILLGLLATIMVSLFL</sequence>
<dbReference type="EMBL" id="KL198016">
    <property type="protein sequence ID" value="KDQ21737.1"/>
    <property type="molecule type" value="Genomic_DNA"/>
</dbReference>
<feature type="chain" id="PRO_5001642003" evidence="1">
    <location>
        <begin position="19"/>
        <end position="336"/>
    </location>
</feature>
<evidence type="ECO:0000313" key="3">
    <source>
        <dbReference type="EMBL" id="KDQ21737.1"/>
    </source>
</evidence>
<evidence type="ECO:0000313" key="4">
    <source>
        <dbReference type="Proteomes" id="UP000027195"/>
    </source>
</evidence>
<dbReference type="OrthoDB" id="2395160at2759"/>
<dbReference type="Pfam" id="PF21294">
    <property type="entry name" value="Polysacc_lyase_14"/>
    <property type="match status" value="1"/>
</dbReference>
<dbReference type="Proteomes" id="UP000027195">
    <property type="component" value="Unassembled WGS sequence"/>
</dbReference>
<dbReference type="PANTHER" id="PTHR40124:SF1">
    <property type="entry name" value="DISAGGREGATASE RELATED REPEAT PROTEIN"/>
    <property type="match status" value="1"/>
</dbReference>
<dbReference type="HOGENOM" id="CLU_049744_2_0_1"/>
<feature type="signal peptide" evidence="1">
    <location>
        <begin position="1"/>
        <end position="18"/>
    </location>
</feature>